<evidence type="ECO:0000313" key="2">
    <source>
        <dbReference type="Proteomes" id="UP000712281"/>
    </source>
</evidence>
<name>A0A8S9MKY6_BRACR</name>
<proteinExistence type="predicted"/>
<sequence length="148" mass="16591">MKSLHQVVLLPERVPHLAPRALESRRREVEFGVGTSPRAGTSLQSLCPQLRMARGLLRSLPLPAPASKFVDQDASLRAGAEPRCGMSCCLRFVWSGCRRSLPLPALVLYSLKQHFPLSFLIPNASKYLQELQWTLQHLIKTYAMQKGN</sequence>
<accession>A0A8S9MKY6</accession>
<protein>
    <submittedName>
        <fullName evidence="1">Uncharacterized protein</fullName>
    </submittedName>
</protein>
<dbReference type="AlphaFoldDB" id="A0A8S9MKY6"/>
<dbReference type="EMBL" id="QGKW02000007">
    <property type="protein sequence ID" value="KAF2619137.1"/>
    <property type="molecule type" value="Genomic_DNA"/>
</dbReference>
<comment type="caution">
    <text evidence="1">The sequence shown here is derived from an EMBL/GenBank/DDBJ whole genome shotgun (WGS) entry which is preliminary data.</text>
</comment>
<dbReference type="Proteomes" id="UP000712281">
    <property type="component" value="Unassembled WGS sequence"/>
</dbReference>
<evidence type="ECO:0000313" key="1">
    <source>
        <dbReference type="EMBL" id="KAF2619137.1"/>
    </source>
</evidence>
<gene>
    <name evidence="1" type="ORF">F2Q68_00041336</name>
</gene>
<reference evidence="1" key="1">
    <citation type="submission" date="2019-12" db="EMBL/GenBank/DDBJ databases">
        <title>Genome sequencing and annotation of Brassica cretica.</title>
        <authorList>
            <person name="Studholme D.J."/>
            <person name="Sarris P.F."/>
        </authorList>
    </citation>
    <scope>NUCLEOTIDE SEQUENCE</scope>
    <source>
        <strain evidence="1">PFS-001/15</strain>
        <tissue evidence="1">Leaf</tissue>
    </source>
</reference>
<organism evidence="1 2">
    <name type="scientific">Brassica cretica</name>
    <name type="common">Mustard</name>
    <dbReference type="NCBI Taxonomy" id="69181"/>
    <lineage>
        <taxon>Eukaryota</taxon>
        <taxon>Viridiplantae</taxon>
        <taxon>Streptophyta</taxon>
        <taxon>Embryophyta</taxon>
        <taxon>Tracheophyta</taxon>
        <taxon>Spermatophyta</taxon>
        <taxon>Magnoliopsida</taxon>
        <taxon>eudicotyledons</taxon>
        <taxon>Gunneridae</taxon>
        <taxon>Pentapetalae</taxon>
        <taxon>rosids</taxon>
        <taxon>malvids</taxon>
        <taxon>Brassicales</taxon>
        <taxon>Brassicaceae</taxon>
        <taxon>Brassiceae</taxon>
        <taxon>Brassica</taxon>
    </lineage>
</organism>